<dbReference type="SUPFAM" id="SSF46785">
    <property type="entry name" value="Winged helix' DNA-binding domain"/>
    <property type="match status" value="1"/>
</dbReference>
<dbReference type="InterPro" id="IPR000835">
    <property type="entry name" value="HTH_MarR-typ"/>
</dbReference>
<proteinExistence type="predicted"/>
<reference evidence="5 6" key="1">
    <citation type="submission" date="2022-12" db="EMBL/GenBank/DDBJ databases">
        <title>Draft genome sequence of Paenibacillus sp. dW9.</title>
        <authorList>
            <person name="Choi E.-W."/>
            <person name="Kim D.-U."/>
        </authorList>
    </citation>
    <scope>NUCLEOTIDE SEQUENCE [LARGE SCALE GENOMIC DNA]</scope>
    <source>
        <strain evidence="6">dW9</strain>
    </source>
</reference>
<feature type="domain" description="HTH marR-type" evidence="4">
    <location>
        <begin position="1"/>
        <end position="138"/>
    </location>
</feature>
<dbReference type="PANTHER" id="PTHR42756:SF1">
    <property type="entry name" value="TRANSCRIPTIONAL REPRESSOR OF EMRAB OPERON"/>
    <property type="match status" value="1"/>
</dbReference>
<keyword evidence="1" id="KW-0805">Transcription regulation</keyword>
<dbReference type="PRINTS" id="PR00598">
    <property type="entry name" value="HTHMARR"/>
</dbReference>
<evidence type="ECO:0000256" key="2">
    <source>
        <dbReference type="ARBA" id="ARBA00023125"/>
    </source>
</evidence>
<gene>
    <name evidence="5" type="ORF">O9H85_05965</name>
</gene>
<comment type="caution">
    <text evidence="5">The sequence shown here is derived from an EMBL/GenBank/DDBJ whole genome shotgun (WGS) entry which is preliminary data.</text>
</comment>
<protein>
    <submittedName>
        <fullName evidence="5">MarR family transcriptional regulator</fullName>
    </submittedName>
</protein>
<evidence type="ECO:0000259" key="4">
    <source>
        <dbReference type="PROSITE" id="PS50995"/>
    </source>
</evidence>
<dbReference type="Pfam" id="PF01047">
    <property type="entry name" value="MarR"/>
    <property type="match status" value="1"/>
</dbReference>
<dbReference type="InterPro" id="IPR036390">
    <property type="entry name" value="WH_DNA-bd_sf"/>
</dbReference>
<name>A0ABT4Q531_9BACL</name>
<evidence type="ECO:0000313" key="6">
    <source>
        <dbReference type="Proteomes" id="UP001527882"/>
    </source>
</evidence>
<keyword evidence="2" id="KW-0238">DNA-binding</keyword>
<dbReference type="Gene3D" id="1.10.10.10">
    <property type="entry name" value="Winged helix-like DNA-binding domain superfamily/Winged helix DNA-binding domain"/>
    <property type="match status" value="1"/>
</dbReference>
<accession>A0ABT4Q531</accession>
<dbReference type="PROSITE" id="PS50995">
    <property type="entry name" value="HTH_MARR_2"/>
    <property type="match status" value="1"/>
</dbReference>
<keyword evidence="6" id="KW-1185">Reference proteome</keyword>
<evidence type="ECO:0000256" key="1">
    <source>
        <dbReference type="ARBA" id="ARBA00023015"/>
    </source>
</evidence>
<evidence type="ECO:0000256" key="3">
    <source>
        <dbReference type="ARBA" id="ARBA00023163"/>
    </source>
</evidence>
<dbReference type="RefSeq" id="WP_269880367.1">
    <property type="nucleotide sequence ID" value="NZ_JAQAGZ010000003.1"/>
</dbReference>
<keyword evidence="3" id="KW-0804">Transcription</keyword>
<organism evidence="5 6">
    <name type="scientific">Paenibacillus gyeongsangnamensis</name>
    <dbReference type="NCBI Taxonomy" id="3388067"/>
    <lineage>
        <taxon>Bacteria</taxon>
        <taxon>Bacillati</taxon>
        <taxon>Bacillota</taxon>
        <taxon>Bacilli</taxon>
        <taxon>Bacillales</taxon>
        <taxon>Paenibacillaceae</taxon>
        <taxon>Paenibacillus</taxon>
    </lineage>
</organism>
<sequence>MSNRSDLIELEESFRQVFRRAKACWSAFETEGLSASQALILNKLEEEGPLKVSQLAEALYITAGAVTSFSDKLIQGGFAKRNRSDEDRRVVYMEITDKGRAVVDSICAHRRAVTQKFFGKIPEEDVQHLIRIFGNIVKNTELSENECKMDRSELKNEKQG</sequence>
<dbReference type="EMBL" id="JAQAGZ010000003">
    <property type="protein sequence ID" value="MCZ8511976.1"/>
    <property type="molecule type" value="Genomic_DNA"/>
</dbReference>
<dbReference type="PANTHER" id="PTHR42756">
    <property type="entry name" value="TRANSCRIPTIONAL REGULATOR, MARR"/>
    <property type="match status" value="1"/>
</dbReference>
<dbReference type="InterPro" id="IPR036388">
    <property type="entry name" value="WH-like_DNA-bd_sf"/>
</dbReference>
<dbReference type="SMART" id="SM00347">
    <property type="entry name" value="HTH_MARR"/>
    <property type="match status" value="1"/>
</dbReference>
<dbReference type="Proteomes" id="UP001527882">
    <property type="component" value="Unassembled WGS sequence"/>
</dbReference>
<evidence type="ECO:0000313" key="5">
    <source>
        <dbReference type="EMBL" id="MCZ8511976.1"/>
    </source>
</evidence>